<evidence type="ECO:0000259" key="3">
    <source>
        <dbReference type="PROSITE" id="PS51293"/>
    </source>
</evidence>
<feature type="compositionally biased region" description="Polar residues" evidence="2">
    <location>
        <begin position="1"/>
        <end position="16"/>
    </location>
</feature>
<dbReference type="PROSITE" id="PS51293">
    <property type="entry name" value="SANT"/>
    <property type="match status" value="1"/>
</dbReference>
<dbReference type="AlphaFoldDB" id="A0A9P8TGJ9"/>
<reference evidence="4" key="1">
    <citation type="journal article" date="2021" name="Open Biol.">
        <title>Shared evolutionary footprints suggest mitochondrial oxidative damage underlies multiple complex I losses in fungi.</title>
        <authorList>
            <person name="Schikora-Tamarit M.A."/>
            <person name="Marcet-Houben M."/>
            <person name="Nosek J."/>
            <person name="Gabaldon T."/>
        </authorList>
    </citation>
    <scope>NUCLEOTIDE SEQUENCE</scope>
    <source>
        <strain evidence="4">NCAIM Y.01608</strain>
    </source>
</reference>
<feature type="compositionally biased region" description="Polar residues" evidence="2">
    <location>
        <begin position="28"/>
        <end position="56"/>
    </location>
</feature>
<organism evidence="4 5">
    <name type="scientific">Ogataea polymorpha</name>
    <dbReference type="NCBI Taxonomy" id="460523"/>
    <lineage>
        <taxon>Eukaryota</taxon>
        <taxon>Fungi</taxon>
        <taxon>Dikarya</taxon>
        <taxon>Ascomycota</taxon>
        <taxon>Saccharomycotina</taxon>
        <taxon>Pichiomycetes</taxon>
        <taxon>Pichiales</taxon>
        <taxon>Pichiaceae</taxon>
        <taxon>Ogataea</taxon>
    </lineage>
</organism>
<protein>
    <recommendedName>
        <fullName evidence="3">SANT domain-containing protein</fullName>
    </recommendedName>
</protein>
<dbReference type="SUPFAM" id="SSF46689">
    <property type="entry name" value="Homeodomain-like"/>
    <property type="match status" value="1"/>
</dbReference>
<dbReference type="Pfam" id="PF15963">
    <property type="entry name" value="Myb_DNA-bind_7"/>
    <property type="match status" value="1"/>
</dbReference>
<dbReference type="CDD" id="cd00167">
    <property type="entry name" value="SANT"/>
    <property type="match status" value="1"/>
</dbReference>
<sequence>MSTVNKSGTRFTPKLTQRSRSRSVSTSKQQLPTPVSTQKRPQDTAKSTTQETSAIDDQSDDNGERNSDVFAKPRRASVVSLGNLRRPSVTGLKTPESSQRRLSSLGPGAAAGPLGLRSRQGSVGGISERRRSSEEGDAQPMKIGIPEMAGSLGRRRSSGQSSKGEVGVEFKKIGPRAGNVATDDNVDPLKQGKPQEVMLTKAEREKQVKFIIDPEKQVLTKVSIDEYQKMRNLPNSVVIDEIKALNKVRNSEDADLLENFVINDGKVTLEELCKPVIPFGKVSKNYELAIEGDKRRMAQRELRCKRRKLAREMRVPLNQLEGEEEEKLEKERQQKAKKILDSGDADSLRRNKRQPQLQLDENQKLILDPESTVIDRHSGPADSAREVVDENPFQNLITSGSYSKKKYVDKWTSEETAEFYKALSTWGTDFGLIAQLFPYRTRRQVKAKFASEERRNPHFVELALLRRLPVDIAEYAAKTGKDFKTLEEYEAEIKALQTKHENEMKEMKAMKERARLEDLNSTNELETTRLTSRSRRERLLAFRKDEEVVGFIDRK</sequence>
<dbReference type="EMBL" id="JAEUBD010000095">
    <property type="protein sequence ID" value="KAH3677825.1"/>
    <property type="molecule type" value="Genomic_DNA"/>
</dbReference>
<dbReference type="InterPro" id="IPR039467">
    <property type="entry name" value="TFIIIB_B''_Myb"/>
</dbReference>
<keyword evidence="1" id="KW-0175">Coiled coil</keyword>
<dbReference type="InterPro" id="IPR001005">
    <property type="entry name" value="SANT/Myb"/>
</dbReference>
<dbReference type="InterPro" id="IPR017884">
    <property type="entry name" value="SANT_dom"/>
</dbReference>
<dbReference type="GO" id="GO:0070898">
    <property type="term" value="P:RNA polymerase III preinitiation complex assembly"/>
    <property type="evidence" value="ECO:0007669"/>
    <property type="project" value="TreeGrafter"/>
</dbReference>
<feature type="region of interest" description="Disordered" evidence="2">
    <location>
        <begin position="323"/>
        <end position="355"/>
    </location>
</feature>
<dbReference type="GO" id="GO:0001156">
    <property type="term" value="F:TFIIIC-class transcription factor complex binding"/>
    <property type="evidence" value="ECO:0007669"/>
    <property type="project" value="TreeGrafter"/>
</dbReference>
<evidence type="ECO:0000313" key="4">
    <source>
        <dbReference type="EMBL" id="KAH3677825.1"/>
    </source>
</evidence>
<dbReference type="PANTHER" id="PTHR22929:SF0">
    <property type="entry name" value="TRANSCRIPTION FACTOR TFIIIB COMPONENT B'' HOMOLOG"/>
    <property type="match status" value="1"/>
</dbReference>
<gene>
    <name evidence="4" type="ORF">OGATHE_000479</name>
</gene>
<dbReference type="SMART" id="SM00717">
    <property type="entry name" value="SANT"/>
    <property type="match status" value="1"/>
</dbReference>
<dbReference type="InterPro" id="IPR017174">
    <property type="entry name" value="Bdp1_fungi"/>
</dbReference>
<feature type="coiled-coil region" evidence="1">
    <location>
        <begin position="486"/>
        <end position="517"/>
    </location>
</feature>
<feature type="compositionally biased region" description="Low complexity" evidence="2">
    <location>
        <begin position="101"/>
        <end position="119"/>
    </location>
</feature>
<evidence type="ECO:0000313" key="5">
    <source>
        <dbReference type="Proteomes" id="UP000788993"/>
    </source>
</evidence>
<dbReference type="Proteomes" id="UP000788993">
    <property type="component" value="Unassembled WGS sequence"/>
</dbReference>
<keyword evidence="5" id="KW-1185">Reference proteome</keyword>
<feature type="region of interest" description="Disordered" evidence="2">
    <location>
        <begin position="1"/>
        <end position="191"/>
    </location>
</feature>
<dbReference type="InterPro" id="IPR009057">
    <property type="entry name" value="Homeodomain-like_sf"/>
</dbReference>
<dbReference type="Gene3D" id="1.10.10.60">
    <property type="entry name" value="Homeodomain-like"/>
    <property type="match status" value="1"/>
</dbReference>
<dbReference type="GO" id="GO:0000995">
    <property type="term" value="F:RNA polymerase III general transcription initiation factor activity"/>
    <property type="evidence" value="ECO:0007669"/>
    <property type="project" value="InterPro"/>
</dbReference>
<proteinExistence type="predicted"/>
<accession>A0A9P8TGJ9</accession>
<dbReference type="PIRSF" id="PIRSF037327">
    <property type="entry name" value="TFIIIB_Bdp1_fun"/>
    <property type="match status" value="1"/>
</dbReference>
<evidence type="ECO:0000256" key="1">
    <source>
        <dbReference type="SAM" id="Coils"/>
    </source>
</evidence>
<name>A0A9P8TGJ9_9ASCO</name>
<reference evidence="4" key="2">
    <citation type="submission" date="2021-01" db="EMBL/GenBank/DDBJ databases">
        <authorList>
            <person name="Schikora-Tamarit M.A."/>
        </authorList>
    </citation>
    <scope>NUCLEOTIDE SEQUENCE</scope>
    <source>
        <strain evidence="4">NCAIM Y.01608</strain>
    </source>
</reference>
<dbReference type="GO" id="GO:0000126">
    <property type="term" value="C:transcription factor TFIIIB complex"/>
    <property type="evidence" value="ECO:0007669"/>
    <property type="project" value="InterPro"/>
</dbReference>
<comment type="caution">
    <text evidence="4">The sequence shown here is derived from an EMBL/GenBank/DDBJ whole genome shotgun (WGS) entry which is preliminary data.</text>
</comment>
<feature type="domain" description="SANT" evidence="3">
    <location>
        <begin position="406"/>
        <end position="457"/>
    </location>
</feature>
<dbReference type="PANTHER" id="PTHR22929">
    <property type="entry name" value="RNA POLYMERASE III TRANSCRIPTION INITIATION FACTOR B"/>
    <property type="match status" value="1"/>
</dbReference>
<evidence type="ECO:0000256" key="2">
    <source>
        <dbReference type="SAM" id="MobiDB-lite"/>
    </source>
</evidence>
<feature type="compositionally biased region" description="Basic and acidic residues" evidence="2">
    <location>
        <begin position="327"/>
        <end position="349"/>
    </location>
</feature>